<evidence type="ECO:0000313" key="3">
    <source>
        <dbReference type="WBParaSite" id="jg3765"/>
    </source>
</evidence>
<proteinExistence type="predicted"/>
<feature type="compositionally biased region" description="Gly residues" evidence="1">
    <location>
        <begin position="98"/>
        <end position="118"/>
    </location>
</feature>
<feature type="region of interest" description="Disordered" evidence="1">
    <location>
        <begin position="84"/>
        <end position="124"/>
    </location>
</feature>
<name>A0A915E9F2_9BILA</name>
<organism evidence="2 3">
    <name type="scientific">Ditylenchus dipsaci</name>
    <dbReference type="NCBI Taxonomy" id="166011"/>
    <lineage>
        <taxon>Eukaryota</taxon>
        <taxon>Metazoa</taxon>
        <taxon>Ecdysozoa</taxon>
        <taxon>Nematoda</taxon>
        <taxon>Chromadorea</taxon>
        <taxon>Rhabditida</taxon>
        <taxon>Tylenchina</taxon>
        <taxon>Tylenchomorpha</taxon>
        <taxon>Sphaerularioidea</taxon>
        <taxon>Anguinidae</taxon>
        <taxon>Anguininae</taxon>
        <taxon>Ditylenchus</taxon>
    </lineage>
</organism>
<evidence type="ECO:0000256" key="1">
    <source>
        <dbReference type="SAM" id="MobiDB-lite"/>
    </source>
</evidence>
<dbReference type="AlphaFoldDB" id="A0A915E9F2"/>
<accession>A0A915E9F2</accession>
<feature type="region of interest" description="Disordered" evidence="1">
    <location>
        <begin position="22"/>
        <end position="45"/>
    </location>
</feature>
<evidence type="ECO:0000313" key="2">
    <source>
        <dbReference type="Proteomes" id="UP000887574"/>
    </source>
</evidence>
<keyword evidence="2" id="KW-1185">Reference proteome</keyword>
<sequence length="124" mass="12447">MPSGFSILQGSCHGVAVEEAGAEVEAGEDSKRPTRWLGWRSTTGGWGRAARRLGWWPTSGWGGQQGGWGGQQGGWEVSKEPVVNKEAGEVVEGEAVAGRGGGGRGGGGGGRGGGGRGRGGGDDE</sequence>
<protein>
    <submittedName>
        <fullName evidence="3">Uncharacterized protein</fullName>
    </submittedName>
</protein>
<dbReference type="WBParaSite" id="jg3765">
    <property type="protein sequence ID" value="jg3765"/>
    <property type="gene ID" value="jg3765"/>
</dbReference>
<dbReference type="Proteomes" id="UP000887574">
    <property type="component" value="Unplaced"/>
</dbReference>
<reference evidence="3" key="1">
    <citation type="submission" date="2022-11" db="UniProtKB">
        <authorList>
            <consortium name="WormBaseParasite"/>
        </authorList>
    </citation>
    <scope>IDENTIFICATION</scope>
</reference>